<reference evidence="2 3" key="1">
    <citation type="submission" date="2017-09" db="EMBL/GenBank/DDBJ databases">
        <title>Large-scale bioinformatics analysis of Bacillus genomes uncovers conserved roles of natural products in bacterial physiology.</title>
        <authorList>
            <consortium name="Agbiome Team Llc"/>
            <person name="Bleich R.M."/>
            <person name="Grubbs K.J."/>
            <person name="Santa Maria K.C."/>
            <person name="Allen S.E."/>
            <person name="Farag S."/>
            <person name="Shank E.A."/>
            <person name="Bowers A."/>
        </authorList>
    </citation>
    <scope>NUCLEOTIDE SEQUENCE [LARGE SCALE GENOMIC DNA]</scope>
    <source>
        <strain evidence="2 3">AFS092012</strain>
    </source>
</reference>
<proteinExistence type="predicted"/>
<evidence type="ECO:0000256" key="1">
    <source>
        <dbReference type="SAM" id="Phobius"/>
    </source>
</evidence>
<feature type="transmembrane region" description="Helical" evidence="1">
    <location>
        <begin position="5"/>
        <end position="21"/>
    </location>
</feature>
<keyword evidence="1" id="KW-1133">Transmembrane helix</keyword>
<dbReference type="Proteomes" id="UP000221020">
    <property type="component" value="Unassembled WGS sequence"/>
</dbReference>
<accession>A0AA91VCF1</accession>
<keyword evidence="1" id="KW-0812">Transmembrane</keyword>
<sequence>MKRKWLYTISIVVTIGFLFFYNRTTESKINGFPVPARAEYIQQKEHKDFEYRGTCFSNGLSFDYKAGLWLAGWKIQKEEGAMIEYKKNDRVVVLIQGGNAIYMYEEGSNQKN</sequence>
<comment type="caution">
    <text evidence="2">The sequence shown here is derived from an EMBL/GenBank/DDBJ whole genome shotgun (WGS) entry which is preliminary data.</text>
</comment>
<keyword evidence="1" id="KW-0472">Membrane</keyword>
<protein>
    <submittedName>
        <fullName evidence="2">Uncharacterized protein</fullName>
    </submittedName>
</protein>
<dbReference type="RefSeq" id="WP_097897923.1">
    <property type="nucleotide sequence ID" value="NZ_NVOR01000034.1"/>
</dbReference>
<evidence type="ECO:0000313" key="2">
    <source>
        <dbReference type="EMBL" id="PED82439.1"/>
    </source>
</evidence>
<dbReference type="AlphaFoldDB" id="A0AA91VCF1"/>
<organism evidence="2 3">
    <name type="scientific">Bacillus pseudomycoides</name>
    <dbReference type="NCBI Taxonomy" id="64104"/>
    <lineage>
        <taxon>Bacteria</taxon>
        <taxon>Bacillati</taxon>
        <taxon>Bacillota</taxon>
        <taxon>Bacilli</taxon>
        <taxon>Bacillales</taxon>
        <taxon>Bacillaceae</taxon>
        <taxon>Bacillus</taxon>
        <taxon>Bacillus cereus group</taxon>
    </lineage>
</organism>
<name>A0AA91VCF1_9BACI</name>
<dbReference type="EMBL" id="NVOR01000034">
    <property type="protein sequence ID" value="PED82439.1"/>
    <property type="molecule type" value="Genomic_DNA"/>
</dbReference>
<gene>
    <name evidence="2" type="ORF">CON65_11765</name>
</gene>
<evidence type="ECO:0000313" key="3">
    <source>
        <dbReference type="Proteomes" id="UP000221020"/>
    </source>
</evidence>